<keyword evidence="3" id="KW-1185">Reference proteome</keyword>
<accession>A0A0G4EG23</accession>
<protein>
    <submittedName>
        <fullName evidence="2">Uncharacterized protein</fullName>
    </submittedName>
</protein>
<dbReference type="InParanoid" id="A0A0G4EG23"/>
<gene>
    <name evidence="2" type="ORF">Vbra_7330</name>
</gene>
<evidence type="ECO:0000256" key="1">
    <source>
        <dbReference type="SAM" id="MobiDB-lite"/>
    </source>
</evidence>
<feature type="compositionally biased region" description="Basic and acidic residues" evidence="1">
    <location>
        <begin position="189"/>
        <end position="206"/>
    </location>
</feature>
<proteinExistence type="predicted"/>
<dbReference type="PhylomeDB" id="A0A0G4EG23"/>
<name>A0A0G4EG23_VITBC</name>
<dbReference type="AlphaFoldDB" id="A0A0G4EG23"/>
<feature type="region of interest" description="Disordered" evidence="1">
    <location>
        <begin position="84"/>
        <end position="115"/>
    </location>
</feature>
<feature type="region of interest" description="Disordered" evidence="1">
    <location>
        <begin position="180"/>
        <end position="206"/>
    </location>
</feature>
<dbReference type="Proteomes" id="UP000041254">
    <property type="component" value="Unassembled WGS sequence"/>
</dbReference>
<dbReference type="VEuPathDB" id="CryptoDB:Vbra_7330"/>
<evidence type="ECO:0000313" key="3">
    <source>
        <dbReference type="Proteomes" id="UP000041254"/>
    </source>
</evidence>
<dbReference type="EMBL" id="CDMY01000224">
    <property type="protein sequence ID" value="CEL94657.1"/>
    <property type="molecule type" value="Genomic_DNA"/>
</dbReference>
<reference evidence="2 3" key="1">
    <citation type="submission" date="2014-11" db="EMBL/GenBank/DDBJ databases">
        <authorList>
            <person name="Zhu J."/>
            <person name="Qi W."/>
            <person name="Song R."/>
        </authorList>
    </citation>
    <scope>NUCLEOTIDE SEQUENCE [LARGE SCALE GENOMIC DNA]</scope>
</reference>
<evidence type="ECO:0000313" key="2">
    <source>
        <dbReference type="EMBL" id="CEL94657.1"/>
    </source>
</evidence>
<feature type="compositionally biased region" description="Basic and acidic residues" evidence="1">
    <location>
        <begin position="88"/>
        <end position="115"/>
    </location>
</feature>
<organism evidence="2 3">
    <name type="scientific">Vitrella brassicaformis (strain CCMP3155)</name>
    <dbReference type="NCBI Taxonomy" id="1169540"/>
    <lineage>
        <taxon>Eukaryota</taxon>
        <taxon>Sar</taxon>
        <taxon>Alveolata</taxon>
        <taxon>Colpodellida</taxon>
        <taxon>Vitrellaceae</taxon>
        <taxon>Vitrella</taxon>
    </lineage>
</organism>
<sequence>MLDFSARNHQTNEHITLRLESVIPRVLEYFEESGLEPLIVDGCVVIYKGTDGHWWIQTVDGQPDIRIPGRYGTAEELYGLNNQQRAALRGDDRPSREDDNETMRQQEEDGEQERVDKAKAKVANSHMDRDKYKPFIDGILHNGPLLPGQGSEHVLSVAYLVSDPTRGVSLLPTLFGVAGTSQTPSSTAFEEKRPCPRRANEGEDSRVERRLRNAARYCTNRNTIGHLRLSDTFRQMQVEAKRNTRAARRGVDD</sequence>